<sequence>MQPLTRQAELDAFCLELTSRLADDPRLALDTEFIRERTYEPVLELVQVGTADGTIALLDIPALGSLGALAPLLTDPKILKIFHAGGQDMEILTSLLGEMPQPFFDTQIAAAFSGYGTQVGYGALVQSVLKVRLSKEEGFSDWSRRPLTASMCSYAADDVRYLHSLHDRLMTRLQRRGRVSWAEEHTLRMLTAAAETTPIEDLWKKVGSKQGLSRRDLAVLQELALWRDDEARRRNKPRRTVLKDEPLVELAKRKPKTAAAVLELRAVNGVGSRQAEELVQAIQRGLEVPESEWPVVESSPPLDENGAALLELLSAVVKVRAMEEDLPPSLLAPADALRQLAIQRTPEIVGSLFSGWRGELLGEALKATLEGTLSVVWDAKQGRLACRTDSLA</sequence>
<dbReference type="InterPro" id="IPR051086">
    <property type="entry name" value="RNase_D-like"/>
</dbReference>
<keyword evidence="8" id="KW-1185">Reference proteome</keyword>
<keyword evidence="5" id="KW-0269">Exonuclease</keyword>
<comment type="caution">
    <text evidence="7">The sequence shown here is derived from an EMBL/GenBank/DDBJ whole genome shotgun (WGS) entry which is preliminary data.</text>
</comment>
<dbReference type="RefSeq" id="WP_184191833.1">
    <property type="nucleotide sequence ID" value="NZ_JACHGW010000001.1"/>
</dbReference>
<keyword evidence="2" id="KW-0819">tRNA processing</keyword>
<dbReference type="AlphaFoldDB" id="A0A7W9SKL0"/>
<dbReference type="GO" id="GO:0008033">
    <property type="term" value="P:tRNA processing"/>
    <property type="evidence" value="ECO:0007669"/>
    <property type="project" value="UniProtKB-KW"/>
</dbReference>
<evidence type="ECO:0000259" key="6">
    <source>
        <dbReference type="PROSITE" id="PS50967"/>
    </source>
</evidence>
<evidence type="ECO:0000313" key="7">
    <source>
        <dbReference type="EMBL" id="MBB6048336.1"/>
    </source>
</evidence>
<dbReference type="InterPro" id="IPR036397">
    <property type="entry name" value="RNaseH_sf"/>
</dbReference>
<dbReference type="Gene3D" id="1.10.150.80">
    <property type="entry name" value="HRDC domain"/>
    <property type="match status" value="1"/>
</dbReference>
<dbReference type="Gene3D" id="3.30.420.10">
    <property type="entry name" value="Ribonuclease H-like superfamily/Ribonuclease H"/>
    <property type="match status" value="1"/>
</dbReference>
<evidence type="ECO:0000313" key="8">
    <source>
        <dbReference type="Proteomes" id="UP000520814"/>
    </source>
</evidence>
<dbReference type="NCBIfam" id="TIGR01388">
    <property type="entry name" value="rnd"/>
    <property type="match status" value="1"/>
</dbReference>
<keyword evidence="3" id="KW-0540">Nuclease</keyword>
<dbReference type="InterPro" id="IPR002121">
    <property type="entry name" value="HRDC_dom"/>
</dbReference>
<accession>A0A7W9SKL0</accession>
<dbReference type="SUPFAM" id="SSF53098">
    <property type="entry name" value="Ribonuclease H-like"/>
    <property type="match status" value="1"/>
</dbReference>
<dbReference type="EC" id="3.1.13.5" evidence="7"/>
<proteinExistence type="predicted"/>
<name>A0A7W9SKL0_ARMRO</name>
<dbReference type="InterPro" id="IPR012337">
    <property type="entry name" value="RNaseH-like_sf"/>
</dbReference>
<dbReference type="Pfam" id="PF00570">
    <property type="entry name" value="HRDC"/>
    <property type="match status" value="1"/>
</dbReference>
<dbReference type="InterPro" id="IPR010997">
    <property type="entry name" value="HRDC-like_sf"/>
</dbReference>
<evidence type="ECO:0000256" key="5">
    <source>
        <dbReference type="ARBA" id="ARBA00022839"/>
    </source>
</evidence>
<keyword evidence="1" id="KW-0963">Cytoplasm</keyword>
<dbReference type="GO" id="GO:0008408">
    <property type="term" value="F:3'-5' exonuclease activity"/>
    <property type="evidence" value="ECO:0007669"/>
    <property type="project" value="InterPro"/>
</dbReference>
<dbReference type="SMART" id="SM00474">
    <property type="entry name" value="35EXOc"/>
    <property type="match status" value="1"/>
</dbReference>
<dbReference type="InterPro" id="IPR044876">
    <property type="entry name" value="HRDC_dom_sf"/>
</dbReference>
<dbReference type="GO" id="GO:0033890">
    <property type="term" value="F:ribonuclease D activity"/>
    <property type="evidence" value="ECO:0007669"/>
    <property type="project" value="UniProtKB-EC"/>
</dbReference>
<dbReference type="InterPro" id="IPR006292">
    <property type="entry name" value="RNase_D"/>
</dbReference>
<dbReference type="PANTHER" id="PTHR47649">
    <property type="entry name" value="RIBONUCLEASE D"/>
    <property type="match status" value="1"/>
</dbReference>
<evidence type="ECO:0000256" key="4">
    <source>
        <dbReference type="ARBA" id="ARBA00022801"/>
    </source>
</evidence>
<dbReference type="Pfam" id="PF01612">
    <property type="entry name" value="DNA_pol_A_exo1"/>
    <property type="match status" value="1"/>
</dbReference>
<evidence type="ECO:0000256" key="3">
    <source>
        <dbReference type="ARBA" id="ARBA00022722"/>
    </source>
</evidence>
<organism evidence="7 8">
    <name type="scientific">Armatimonas rosea</name>
    <dbReference type="NCBI Taxonomy" id="685828"/>
    <lineage>
        <taxon>Bacteria</taxon>
        <taxon>Bacillati</taxon>
        <taxon>Armatimonadota</taxon>
        <taxon>Armatimonadia</taxon>
        <taxon>Armatimonadales</taxon>
        <taxon>Armatimonadaceae</taxon>
        <taxon>Armatimonas</taxon>
    </lineage>
</organism>
<gene>
    <name evidence="7" type="ORF">HNQ39_000098</name>
</gene>
<dbReference type="SMART" id="SM00341">
    <property type="entry name" value="HRDC"/>
    <property type="match status" value="1"/>
</dbReference>
<dbReference type="EMBL" id="JACHGW010000001">
    <property type="protein sequence ID" value="MBB6048336.1"/>
    <property type="molecule type" value="Genomic_DNA"/>
</dbReference>
<feature type="domain" description="HRDC" evidence="6">
    <location>
        <begin position="213"/>
        <end position="292"/>
    </location>
</feature>
<dbReference type="CDD" id="cd06142">
    <property type="entry name" value="RNaseD_exo"/>
    <property type="match status" value="1"/>
</dbReference>
<dbReference type="GO" id="GO:0003676">
    <property type="term" value="F:nucleic acid binding"/>
    <property type="evidence" value="ECO:0007669"/>
    <property type="project" value="InterPro"/>
</dbReference>
<dbReference type="InterPro" id="IPR002562">
    <property type="entry name" value="3'-5'_exonuclease_dom"/>
</dbReference>
<keyword evidence="4 7" id="KW-0378">Hydrolase</keyword>
<dbReference type="Proteomes" id="UP000520814">
    <property type="component" value="Unassembled WGS sequence"/>
</dbReference>
<dbReference type="PROSITE" id="PS50967">
    <property type="entry name" value="HRDC"/>
    <property type="match status" value="1"/>
</dbReference>
<dbReference type="PANTHER" id="PTHR47649:SF1">
    <property type="entry name" value="RIBONUCLEASE D"/>
    <property type="match status" value="1"/>
</dbReference>
<protein>
    <submittedName>
        <fullName evidence="7">Ribonuclease D</fullName>
        <ecNumber evidence="7">3.1.13.5</ecNumber>
    </submittedName>
</protein>
<reference evidence="7 8" key="1">
    <citation type="submission" date="2020-08" db="EMBL/GenBank/DDBJ databases">
        <title>Genomic Encyclopedia of Type Strains, Phase IV (KMG-IV): sequencing the most valuable type-strain genomes for metagenomic binning, comparative biology and taxonomic classification.</title>
        <authorList>
            <person name="Goeker M."/>
        </authorList>
    </citation>
    <scope>NUCLEOTIDE SEQUENCE [LARGE SCALE GENOMIC DNA]</scope>
    <source>
        <strain evidence="7 8">DSM 23562</strain>
    </source>
</reference>
<evidence type="ECO:0000256" key="2">
    <source>
        <dbReference type="ARBA" id="ARBA00022694"/>
    </source>
</evidence>
<evidence type="ECO:0000256" key="1">
    <source>
        <dbReference type="ARBA" id="ARBA00022490"/>
    </source>
</evidence>
<dbReference type="GO" id="GO:0000166">
    <property type="term" value="F:nucleotide binding"/>
    <property type="evidence" value="ECO:0007669"/>
    <property type="project" value="InterPro"/>
</dbReference>
<dbReference type="SUPFAM" id="SSF47819">
    <property type="entry name" value="HRDC-like"/>
    <property type="match status" value="2"/>
</dbReference>